<evidence type="ECO:0000256" key="8">
    <source>
        <dbReference type="ARBA" id="ARBA00023237"/>
    </source>
</evidence>
<evidence type="ECO:0000256" key="3">
    <source>
        <dbReference type="ARBA" id="ARBA00004442"/>
    </source>
</evidence>
<dbReference type="Proteomes" id="UP000617628">
    <property type="component" value="Unassembled WGS sequence"/>
</dbReference>
<evidence type="ECO:0000256" key="2">
    <source>
        <dbReference type="ARBA" id="ARBA00004117"/>
    </source>
</evidence>
<accession>A0A934RXN5</accession>
<dbReference type="GO" id="GO:0009279">
    <property type="term" value="C:cell outer membrane"/>
    <property type="evidence" value="ECO:0007669"/>
    <property type="project" value="UniProtKB-SubCell"/>
</dbReference>
<keyword evidence="7" id="KW-0975">Bacterial flagellum</keyword>
<evidence type="ECO:0000256" key="4">
    <source>
        <dbReference type="ARBA" id="ARBA00006929"/>
    </source>
</evidence>
<keyword evidence="6" id="KW-0472">Membrane</keyword>
<dbReference type="PRINTS" id="PR01008">
    <property type="entry name" value="FLGLRINGFLGH"/>
</dbReference>
<dbReference type="RefSeq" id="WP_200356666.1">
    <property type="nucleotide sequence ID" value="NZ_JAENIL010000030.1"/>
</dbReference>
<keyword evidence="10" id="KW-0282">Flagellum</keyword>
<comment type="function">
    <text evidence="1">Assembles around the rod to form the L-ring and probably protects the motor/basal body from shearing forces during rotation.</text>
</comment>
<protein>
    <submittedName>
        <fullName evidence="10">Flagellar basal body L-ring protein FlgH</fullName>
    </submittedName>
</protein>
<dbReference type="PANTHER" id="PTHR34933">
    <property type="entry name" value="FLAGELLAR L-RING PROTEIN"/>
    <property type="match status" value="1"/>
</dbReference>
<comment type="caution">
    <text evidence="10">The sequence shown here is derived from an EMBL/GenBank/DDBJ whole genome shotgun (WGS) entry which is preliminary data.</text>
</comment>
<keyword evidence="11" id="KW-1185">Reference proteome</keyword>
<evidence type="ECO:0000256" key="6">
    <source>
        <dbReference type="ARBA" id="ARBA00023136"/>
    </source>
</evidence>
<dbReference type="EMBL" id="JAENIL010000030">
    <property type="protein sequence ID" value="MBK1878456.1"/>
    <property type="molecule type" value="Genomic_DNA"/>
</dbReference>
<evidence type="ECO:0000313" key="11">
    <source>
        <dbReference type="Proteomes" id="UP000617628"/>
    </source>
</evidence>
<gene>
    <name evidence="10" type="ORF">JIN87_16365</name>
</gene>
<dbReference type="InterPro" id="IPR000527">
    <property type="entry name" value="Flag_Lring"/>
</dbReference>
<dbReference type="GO" id="GO:0003774">
    <property type="term" value="F:cytoskeletal motor activity"/>
    <property type="evidence" value="ECO:0007669"/>
    <property type="project" value="InterPro"/>
</dbReference>
<evidence type="ECO:0000256" key="1">
    <source>
        <dbReference type="ARBA" id="ARBA00002591"/>
    </source>
</evidence>
<dbReference type="PANTHER" id="PTHR34933:SF1">
    <property type="entry name" value="FLAGELLAR L-RING PROTEIN"/>
    <property type="match status" value="1"/>
</dbReference>
<name>A0A934RXN5_9BACT</name>
<dbReference type="Pfam" id="PF02107">
    <property type="entry name" value="FlgH"/>
    <property type="match status" value="1"/>
</dbReference>
<dbReference type="GO" id="GO:0071973">
    <property type="term" value="P:bacterial-type flagellum-dependent cell motility"/>
    <property type="evidence" value="ECO:0007669"/>
    <property type="project" value="InterPro"/>
</dbReference>
<proteinExistence type="inferred from homology"/>
<keyword evidence="10" id="KW-0969">Cilium</keyword>
<reference evidence="10" key="1">
    <citation type="submission" date="2021-01" db="EMBL/GenBank/DDBJ databases">
        <title>Modified the classification status of verrucomicrobia.</title>
        <authorList>
            <person name="Feng X."/>
        </authorList>
    </citation>
    <scope>NUCLEOTIDE SEQUENCE</scope>
    <source>
        <strain evidence="10">KCTC 13126</strain>
    </source>
</reference>
<keyword evidence="10" id="KW-0966">Cell projection</keyword>
<dbReference type="GO" id="GO:0009427">
    <property type="term" value="C:bacterial-type flagellum basal body, distal rod, L ring"/>
    <property type="evidence" value="ECO:0007669"/>
    <property type="project" value="InterPro"/>
</dbReference>
<keyword evidence="5 9" id="KW-0732">Signal</keyword>
<comment type="similarity">
    <text evidence="4">Belongs to the FlgH family.</text>
</comment>
<keyword evidence="8" id="KW-0998">Cell outer membrane</keyword>
<feature type="chain" id="PRO_5036815225" evidence="9">
    <location>
        <begin position="20"/>
        <end position="200"/>
    </location>
</feature>
<evidence type="ECO:0000256" key="9">
    <source>
        <dbReference type="SAM" id="SignalP"/>
    </source>
</evidence>
<organism evidence="10 11">
    <name type="scientific">Pelagicoccus mobilis</name>
    <dbReference type="NCBI Taxonomy" id="415221"/>
    <lineage>
        <taxon>Bacteria</taxon>
        <taxon>Pseudomonadati</taxon>
        <taxon>Verrucomicrobiota</taxon>
        <taxon>Opitutia</taxon>
        <taxon>Puniceicoccales</taxon>
        <taxon>Pelagicoccaceae</taxon>
        <taxon>Pelagicoccus</taxon>
    </lineage>
</organism>
<sequence>MRITILLTAGALAFTSLSAKSLWNTPTNRERSMYADRKANAVGDILQVTIAEETIVNRTSSKTSSSSPNVGGASLKSLVIPDVLEDWVPPSYEISGTDTYSGSGSITDANTLEAKVAVMVADVLPNGNLIIEGARKSKANGEAQYIVFRGIVREDDIGLDNSVMSYNILNASVEIIGEGDITRSQTKGWITRLLDITNPY</sequence>
<evidence type="ECO:0000256" key="7">
    <source>
        <dbReference type="ARBA" id="ARBA00023143"/>
    </source>
</evidence>
<feature type="signal peptide" evidence="9">
    <location>
        <begin position="1"/>
        <end position="19"/>
    </location>
</feature>
<evidence type="ECO:0000313" key="10">
    <source>
        <dbReference type="EMBL" id="MBK1878456.1"/>
    </source>
</evidence>
<evidence type="ECO:0000256" key="5">
    <source>
        <dbReference type="ARBA" id="ARBA00022729"/>
    </source>
</evidence>
<comment type="subcellular location">
    <subcellularLocation>
        <location evidence="2">Bacterial flagellum basal body</location>
    </subcellularLocation>
    <subcellularLocation>
        <location evidence="3">Cell outer membrane</location>
    </subcellularLocation>
</comment>
<dbReference type="AlphaFoldDB" id="A0A934RXN5"/>